<feature type="domain" description="Glycosyltransferase subfamily 4-like N-terminal" evidence="4">
    <location>
        <begin position="31"/>
        <end position="201"/>
    </location>
</feature>
<dbReference type="AlphaFoldDB" id="A0A6P0GFD3"/>
<accession>A0A6P0GFD3</accession>
<comment type="caution">
    <text evidence="5">The sequence shown here is derived from an EMBL/GenBank/DDBJ whole genome shotgun (WGS) entry which is preliminary data.</text>
</comment>
<proteinExistence type="predicted"/>
<dbReference type="PANTHER" id="PTHR46401">
    <property type="entry name" value="GLYCOSYLTRANSFERASE WBBK-RELATED"/>
    <property type="match status" value="1"/>
</dbReference>
<evidence type="ECO:0000313" key="6">
    <source>
        <dbReference type="Proteomes" id="UP000471126"/>
    </source>
</evidence>
<evidence type="ECO:0000256" key="1">
    <source>
        <dbReference type="ARBA" id="ARBA00022676"/>
    </source>
</evidence>
<evidence type="ECO:0000259" key="3">
    <source>
        <dbReference type="Pfam" id="PF00534"/>
    </source>
</evidence>
<dbReference type="EMBL" id="JAAGWE010000012">
    <property type="protein sequence ID" value="NEM05941.1"/>
    <property type="molecule type" value="Genomic_DNA"/>
</dbReference>
<dbReference type="Pfam" id="PF13439">
    <property type="entry name" value="Glyco_transf_4"/>
    <property type="match status" value="1"/>
</dbReference>
<dbReference type="Proteomes" id="UP000471126">
    <property type="component" value="Unassembled WGS sequence"/>
</dbReference>
<reference evidence="5 6" key="1">
    <citation type="submission" date="2019-12" db="EMBL/GenBank/DDBJ databases">
        <title>WGS of CPCC 203550 I12A-02606.</title>
        <authorList>
            <person name="Jiang Z."/>
        </authorList>
    </citation>
    <scope>NUCLEOTIDE SEQUENCE [LARGE SCALE GENOMIC DNA]</scope>
    <source>
        <strain evidence="5 6">I12A-02606</strain>
    </source>
</reference>
<dbReference type="GO" id="GO:0009103">
    <property type="term" value="P:lipopolysaccharide biosynthetic process"/>
    <property type="evidence" value="ECO:0007669"/>
    <property type="project" value="TreeGrafter"/>
</dbReference>
<evidence type="ECO:0000313" key="5">
    <source>
        <dbReference type="EMBL" id="NEM05941.1"/>
    </source>
</evidence>
<organism evidence="5 6">
    <name type="scientific">Geodermatophilus normandii</name>
    <dbReference type="NCBI Taxonomy" id="1137989"/>
    <lineage>
        <taxon>Bacteria</taxon>
        <taxon>Bacillati</taxon>
        <taxon>Actinomycetota</taxon>
        <taxon>Actinomycetes</taxon>
        <taxon>Geodermatophilales</taxon>
        <taxon>Geodermatophilaceae</taxon>
        <taxon>Geodermatophilus</taxon>
    </lineage>
</organism>
<dbReference type="Gene3D" id="3.40.50.2000">
    <property type="entry name" value="Glycogen Phosphorylase B"/>
    <property type="match status" value="2"/>
</dbReference>
<dbReference type="PANTHER" id="PTHR46401:SF2">
    <property type="entry name" value="GLYCOSYLTRANSFERASE WBBK-RELATED"/>
    <property type="match status" value="1"/>
</dbReference>
<feature type="domain" description="Glycosyl transferase family 1" evidence="3">
    <location>
        <begin position="215"/>
        <end position="344"/>
    </location>
</feature>
<evidence type="ECO:0000256" key="2">
    <source>
        <dbReference type="ARBA" id="ARBA00022679"/>
    </source>
</evidence>
<keyword evidence="1" id="KW-0328">Glycosyltransferase</keyword>
<protein>
    <submittedName>
        <fullName evidence="5">Glycosyltransferase family 4 protein</fullName>
    </submittedName>
</protein>
<dbReference type="SUPFAM" id="SSF53756">
    <property type="entry name" value="UDP-Glycosyltransferase/glycogen phosphorylase"/>
    <property type="match status" value="1"/>
</dbReference>
<dbReference type="Pfam" id="PF00534">
    <property type="entry name" value="Glycos_transf_1"/>
    <property type="match status" value="1"/>
</dbReference>
<dbReference type="InterPro" id="IPR001296">
    <property type="entry name" value="Glyco_trans_1"/>
</dbReference>
<dbReference type="RefSeq" id="WP_163476096.1">
    <property type="nucleotide sequence ID" value="NZ_JAAGWE010000012.1"/>
</dbReference>
<dbReference type="GO" id="GO:0016757">
    <property type="term" value="F:glycosyltransferase activity"/>
    <property type="evidence" value="ECO:0007669"/>
    <property type="project" value="UniProtKB-KW"/>
</dbReference>
<keyword evidence="2 5" id="KW-0808">Transferase</keyword>
<dbReference type="InterPro" id="IPR028098">
    <property type="entry name" value="Glyco_trans_4-like_N"/>
</dbReference>
<sequence>MTRGFGHRGDREGSATCYPVTVVHDYFTQRGGAERVAILLAQGHGEGAITTSAVVPGQTFPDVADLRVRELMRRLPRPLARRRAALGPFAGLAFITHRVDDGVVVASTSGWAHWMRGRAPRVLYCHTPARWLYEPDDYFKDLPPAVRRVLGIVLRPLKAIDRRRMCSAQVVVANGPVTAERIKRVYGIDAPVVIPPPGIDVSGPQEPVEGVRGNFCLTVSRPRSYKNTGVITSVFAERGREQLVVVGGVARPSTEDSVLEVGRVSDAQLRWLYAHASAVICVAREDLGLVPIEAFQFGTPAVALRAGGYLATCTPGRNTVFVDSEDADALERALDELAAAPLPRETVLESAEEFSVRHFRHAMEELIAAACADDGTRWARPAQERSGPDA</sequence>
<name>A0A6P0GFD3_9ACTN</name>
<evidence type="ECO:0000259" key="4">
    <source>
        <dbReference type="Pfam" id="PF13439"/>
    </source>
</evidence>
<gene>
    <name evidence="5" type="ORF">GCU54_07885</name>
</gene>